<dbReference type="Pfam" id="PF03466">
    <property type="entry name" value="LysR_substrate"/>
    <property type="match status" value="1"/>
</dbReference>
<dbReference type="PROSITE" id="PS50931">
    <property type="entry name" value="HTH_LYSR"/>
    <property type="match status" value="1"/>
</dbReference>
<dbReference type="Proteomes" id="UP001499843">
    <property type="component" value="Unassembled WGS sequence"/>
</dbReference>
<evidence type="ECO:0000256" key="1">
    <source>
        <dbReference type="ARBA" id="ARBA00009437"/>
    </source>
</evidence>
<sequence>MDLNTLRQFVVVARLEHLSRAADELRVAQPSLSRTINRLESELGAPLFDRADRLRLNDTGRLFREYAERALGELDAGRRAVAEAVSEGVGGVRLASETFLTLTGPLAAFKQAHPAVEVQLHWTPAEEMARRLRAQDVDLCVASQPIHAEGLASARLFDEAVGVGTPLGHPLAERAAVSIDELAGQPIITARPGHWIRRLLDRLFAARGLTPKIICESDEPTAIAALISAGLGIGLVPAFARRSPTRVPGAWIPVDDPDCRRTVTLYWGADSHLPPAARLMRGTITGWDWTGGALPPSPGDRAAIGGPPALWPPRA</sequence>
<dbReference type="PANTHER" id="PTHR30346">
    <property type="entry name" value="TRANSCRIPTIONAL DUAL REGULATOR HCAR-RELATED"/>
    <property type="match status" value="1"/>
</dbReference>
<keyword evidence="4" id="KW-0804">Transcription</keyword>
<keyword evidence="2" id="KW-0805">Transcription regulation</keyword>
<dbReference type="InterPro" id="IPR036388">
    <property type="entry name" value="WH-like_DNA-bd_sf"/>
</dbReference>
<dbReference type="InterPro" id="IPR036390">
    <property type="entry name" value="WH_DNA-bd_sf"/>
</dbReference>
<evidence type="ECO:0000313" key="7">
    <source>
        <dbReference type="EMBL" id="GAA2213552.1"/>
    </source>
</evidence>
<evidence type="ECO:0000256" key="3">
    <source>
        <dbReference type="ARBA" id="ARBA00023125"/>
    </source>
</evidence>
<dbReference type="Pfam" id="PF00126">
    <property type="entry name" value="HTH_1"/>
    <property type="match status" value="1"/>
</dbReference>
<feature type="region of interest" description="Disordered" evidence="5">
    <location>
        <begin position="295"/>
        <end position="315"/>
    </location>
</feature>
<protein>
    <submittedName>
        <fullName evidence="7">LysR substrate-binding domain-containing protein</fullName>
    </submittedName>
</protein>
<keyword evidence="8" id="KW-1185">Reference proteome</keyword>
<accession>A0ABP5PRK9</accession>
<feature type="domain" description="HTH lysR-type" evidence="6">
    <location>
        <begin position="1"/>
        <end position="57"/>
    </location>
</feature>
<dbReference type="EMBL" id="BAAAQX010000033">
    <property type="protein sequence ID" value="GAA2213552.1"/>
    <property type="molecule type" value="Genomic_DNA"/>
</dbReference>
<dbReference type="SUPFAM" id="SSF46785">
    <property type="entry name" value="Winged helix' DNA-binding domain"/>
    <property type="match status" value="1"/>
</dbReference>
<evidence type="ECO:0000256" key="4">
    <source>
        <dbReference type="ARBA" id="ARBA00023163"/>
    </source>
</evidence>
<evidence type="ECO:0000313" key="8">
    <source>
        <dbReference type="Proteomes" id="UP001499843"/>
    </source>
</evidence>
<dbReference type="PRINTS" id="PR00039">
    <property type="entry name" value="HTHLYSR"/>
</dbReference>
<name>A0ABP5PRK9_9ACTN</name>
<evidence type="ECO:0000259" key="6">
    <source>
        <dbReference type="PROSITE" id="PS50931"/>
    </source>
</evidence>
<dbReference type="Gene3D" id="3.40.190.290">
    <property type="match status" value="1"/>
</dbReference>
<evidence type="ECO:0000256" key="5">
    <source>
        <dbReference type="SAM" id="MobiDB-lite"/>
    </source>
</evidence>
<dbReference type="PANTHER" id="PTHR30346:SF28">
    <property type="entry name" value="HTH-TYPE TRANSCRIPTIONAL REGULATOR CYNR"/>
    <property type="match status" value="1"/>
</dbReference>
<gene>
    <name evidence="7" type="ORF">GCM10009850_090150</name>
</gene>
<dbReference type="InterPro" id="IPR000847">
    <property type="entry name" value="LysR_HTH_N"/>
</dbReference>
<organism evidence="7 8">
    <name type="scientific">Nonomuraea monospora</name>
    <dbReference type="NCBI Taxonomy" id="568818"/>
    <lineage>
        <taxon>Bacteria</taxon>
        <taxon>Bacillati</taxon>
        <taxon>Actinomycetota</taxon>
        <taxon>Actinomycetes</taxon>
        <taxon>Streptosporangiales</taxon>
        <taxon>Streptosporangiaceae</taxon>
        <taxon>Nonomuraea</taxon>
    </lineage>
</organism>
<dbReference type="SUPFAM" id="SSF53850">
    <property type="entry name" value="Periplasmic binding protein-like II"/>
    <property type="match status" value="1"/>
</dbReference>
<dbReference type="InterPro" id="IPR005119">
    <property type="entry name" value="LysR_subst-bd"/>
</dbReference>
<evidence type="ECO:0000256" key="2">
    <source>
        <dbReference type="ARBA" id="ARBA00023015"/>
    </source>
</evidence>
<comment type="caution">
    <text evidence="7">The sequence shown here is derived from an EMBL/GenBank/DDBJ whole genome shotgun (WGS) entry which is preliminary data.</text>
</comment>
<dbReference type="Gene3D" id="1.10.10.10">
    <property type="entry name" value="Winged helix-like DNA-binding domain superfamily/Winged helix DNA-binding domain"/>
    <property type="match status" value="1"/>
</dbReference>
<reference evidence="8" key="1">
    <citation type="journal article" date="2019" name="Int. J. Syst. Evol. Microbiol.">
        <title>The Global Catalogue of Microorganisms (GCM) 10K type strain sequencing project: providing services to taxonomists for standard genome sequencing and annotation.</title>
        <authorList>
            <consortium name="The Broad Institute Genomics Platform"/>
            <consortium name="The Broad Institute Genome Sequencing Center for Infectious Disease"/>
            <person name="Wu L."/>
            <person name="Ma J."/>
        </authorList>
    </citation>
    <scope>NUCLEOTIDE SEQUENCE [LARGE SCALE GENOMIC DNA]</scope>
    <source>
        <strain evidence="8">JCM 16114</strain>
    </source>
</reference>
<comment type="similarity">
    <text evidence="1">Belongs to the LysR transcriptional regulatory family.</text>
</comment>
<proteinExistence type="inferred from homology"/>
<keyword evidence="3" id="KW-0238">DNA-binding</keyword>